<dbReference type="PANTHER" id="PTHR42693:SF53">
    <property type="entry name" value="ENDO-4-O-SULFATASE"/>
    <property type="match status" value="1"/>
</dbReference>
<proteinExistence type="inferred from homology"/>
<dbReference type="SUPFAM" id="SSF53649">
    <property type="entry name" value="Alkaline phosphatase-like"/>
    <property type="match status" value="1"/>
</dbReference>
<dbReference type="InterPro" id="IPR000917">
    <property type="entry name" value="Sulfatase_N"/>
</dbReference>
<evidence type="ECO:0000256" key="2">
    <source>
        <dbReference type="ARBA" id="ARBA00022801"/>
    </source>
</evidence>
<evidence type="ECO:0000313" key="4">
    <source>
        <dbReference type="EMBL" id="SVA48058.1"/>
    </source>
</evidence>
<dbReference type="GO" id="GO:0004065">
    <property type="term" value="F:arylsulfatase activity"/>
    <property type="evidence" value="ECO:0007669"/>
    <property type="project" value="TreeGrafter"/>
</dbReference>
<protein>
    <recommendedName>
        <fullName evidence="3">Sulfatase N-terminal domain-containing protein</fullName>
    </recommendedName>
</protein>
<dbReference type="PANTHER" id="PTHR42693">
    <property type="entry name" value="ARYLSULFATASE FAMILY MEMBER"/>
    <property type="match status" value="1"/>
</dbReference>
<feature type="domain" description="Sulfatase N-terminal" evidence="3">
    <location>
        <begin position="27"/>
        <end position="454"/>
    </location>
</feature>
<dbReference type="EMBL" id="UINC01010836">
    <property type="protein sequence ID" value="SVA48058.1"/>
    <property type="molecule type" value="Genomic_DNA"/>
</dbReference>
<evidence type="ECO:0000256" key="1">
    <source>
        <dbReference type="ARBA" id="ARBA00008779"/>
    </source>
</evidence>
<dbReference type="Gene3D" id="3.40.720.10">
    <property type="entry name" value="Alkaline Phosphatase, subunit A"/>
    <property type="match status" value="1"/>
</dbReference>
<dbReference type="InterPro" id="IPR050738">
    <property type="entry name" value="Sulfatase"/>
</dbReference>
<dbReference type="InterPro" id="IPR017850">
    <property type="entry name" value="Alkaline_phosphatase_core_sf"/>
</dbReference>
<organism evidence="4">
    <name type="scientific">marine metagenome</name>
    <dbReference type="NCBI Taxonomy" id="408172"/>
    <lineage>
        <taxon>unclassified sequences</taxon>
        <taxon>metagenomes</taxon>
        <taxon>ecological metagenomes</taxon>
    </lineage>
</organism>
<reference evidence="4" key="1">
    <citation type="submission" date="2018-05" db="EMBL/GenBank/DDBJ databases">
        <authorList>
            <person name="Lanie J.A."/>
            <person name="Ng W.-L."/>
            <person name="Kazmierczak K.M."/>
            <person name="Andrzejewski T.M."/>
            <person name="Davidsen T.M."/>
            <person name="Wayne K.J."/>
            <person name="Tettelin H."/>
            <person name="Glass J.I."/>
            <person name="Rusch D."/>
            <person name="Podicherti R."/>
            <person name="Tsui H.-C.T."/>
            <person name="Winkler M.E."/>
        </authorList>
    </citation>
    <scope>NUCLEOTIDE SEQUENCE</scope>
</reference>
<sequence length="567" mass="64008">MKKNILILCVMVLHALGASLHATAKQPNIVLIMADDMGFSDIGCYGSEIKTPTLDRLATNGIRFTQFYNMSRCCPTRASLLSGMYPHQAGIGLMTGDNKLPGYRGELGRDVVSIAEALSTGGYRRYMSGKWHVTKHTRPKGPKDNWPLQRGFEKFYGTIIGAGSFYDPATLCRANSFITPVNDEKYQPKTYYYTDAISDNAVMFLKEHAKESPDKPVFLYVAYTTAHWPMHALPEDIAKYKGVYDGGFPEIRAARFERLKKLGLIHKDLNLSKQSDDWEKTPNKEWDIRNMEVYAAMIDNMDRGIGRIVAEFRRQGTLDNTLIFYLQDNGACAEGFGRYKPNRPYRTDYRPLGRDGFQTKIWPPMQTRDGLPVKNGPDAMAGPEDTFTGVGRGWANVSNTPFREYKHFAHEGGISTPLIAYWPKGIDPKVNGKLERQPGHIIDLMATCVDVAGVEPPNEFGGHKIQPLEGVSLKPAFSGDALDRKDALYFDHHLNGAIRDGKWKLVRYGDSGGDAKLHPWQLYNMNNDRSEQNDLAKTNPDKVKSLTEKWEKWAVRARVKPWPWKVD</sequence>
<dbReference type="CDD" id="cd16025">
    <property type="entry name" value="PAS_like"/>
    <property type="match status" value="1"/>
</dbReference>
<name>A0A381W7T8_9ZZZZ</name>
<comment type="similarity">
    <text evidence="1">Belongs to the sulfatase family.</text>
</comment>
<evidence type="ECO:0000259" key="3">
    <source>
        <dbReference type="Pfam" id="PF00884"/>
    </source>
</evidence>
<dbReference type="Pfam" id="PF00884">
    <property type="entry name" value="Sulfatase"/>
    <property type="match status" value="1"/>
</dbReference>
<keyword evidence="2" id="KW-0378">Hydrolase</keyword>
<accession>A0A381W7T8</accession>
<dbReference type="Gene3D" id="3.30.1120.10">
    <property type="match status" value="1"/>
</dbReference>
<gene>
    <name evidence="4" type="ORF">METZ01_LOCUS100912</name>
</gene>
<dbReference type="AlphaFoldDB" id="A0A381W7T8"/>